<organism evidence="3">
    <name type="scientific">Serpula lacrymans var. lacrymans (strain S7.3)</name>
    <name type="common">Dry rot fungus</name>
    <dbReference type="NCBI Taxonomy" id="936435"/>
    <lineage>
        <taxon>Eukaryota</taxon>
        <taxon>Fungi</taxon>
        <taxon>Dikarya</taxon>
        <taxon>Basidiomycota</taxon>
        <taxon>Agaricomycotina</taxon>
        <taxon>Agaricomycetes</taxon>
        <taxon>Agaricomycetidae</taxon>
        <taxon>Boletales</taxon>
        <taxon>Coniophorineae</taxon>
        <taxon>Serpulaceae</taxon>
        <taxon>Serpula</taxon>
    </lineage>
</organism>
<gene>
    <name evidence="2" type="ORF">SERLA73DRAFT_155398</name>
</gene>
<feature type="region of interest" description="Disordered" evidence="1">
    <location>
        <begin position="151"/>
        <end position="193"/>
    </location>
</feature>
<protein>
    <submittedName>
        <fullName evidence="2">Uncharacterized protein</fullName>
    </submittedName>
</protein>
<feature type="compositionally biased region" description="Basic and acidic residues" evidence="1">
    <location>
        <begin position="395"/>
        <end position="410"/>
    </location>
</feature>
<dbReference type="Proteomes" id="UP000008063">
    <property type="component" value="Unassembled WGS sequence"/>
</dbReference>
<sequence>MTQVPGLPSNNCRVLWLHAVKVTEYQSWMVMDHSASVYHRLFAWVQNQWDFREVLAANAMGGSTDPQPDQEHCTQLWFLDQVLFFEVCCLDATEMNQNSFDAKVVHFCSLLLHAFNTVTIKMTGFSRMKKTTKCHKEEGPPLGRRLEQSLPKWQHPQCHLDKKEQQHHPPFPNPTSPDSTPENKQTHSTKPEHVGYITEADVYNKNDFEEFIAEGQPIPPPTSQILPTAPNTSPIPPTSTMSNTATPKPTKFRQIDDFNRMPDRANRWMLSAKAYFYINDAIYDSDKKKVFTALSRARLTVCFGRVYFNCSDFIRHFKEKKGQKNIPSFNKLLDAAGILGWRYAFTQAYRRAQDLEAMGSDNVRAGKDSLSKKLCIPVECLWSEHNRANNQMVAGERREGEQDREGKEDEGAGDEASVLSGLTTISEMGKAGSQRDVSLLMMRTVVRKTTQKQTNIQSSQIPWNLFMGFAS</sequence>
<reference evidence="3" key="1">
    <citation type="journal article" date="2011" name="Science">
        <title>The plant cell wall-decomposing machinery underlies the functional diversity of forest fungi.</title>
        <authorList>
            <person name="Eastwood D.C."/>
            <person name="Floudas D."/>
            <person name="Binder M."/>
            <person name="Majcherczyk A."/>
            <person name="Schneider P."/>
            <person name="Aerts A."/>
            <person name="Asiegbu F.O."/>
            <person name="Baker S.E."/>
            <person name="Barry K."/>
            <person name="Bendiksby M."/>
            <person name="Blumentritt M."/>
            <person name="Coutinho P.M."/>
            <person name="Cullen D."/>
            <person name="de Vries R.P."/>
            <person name="Gathman A."/>
            <person name="Goodell B."/>
            <person name="Henrissat B."/>
            <person name="Ihrmark K."/>
            <person name="Kauserud H."/>
            <person name="Kohler A."/>
            <person name="LaButti K."/>
            <person name="Lapidus A."/>
            <person name="Lavin J.L."/>
            <person name="Lee Y.-H."/>
            <person name="Lindquist E."/>
            <person name="Lilly W."/>
            <person name="Lucas S."/>
            <person name="Morin E."/>
            <person name="Murat C."/>
            <person name="Oguiza J.A."/>
            <person name="Park J."/>
            <person name="Pisabarro A.G."/>
            <person name="Riley R."/>
            <person name="Rosling A."/>
            <person name="Salamov A."/>
            <person name="Schmidt O."/>
            <person name="Schmutz J."/>
            <person name="Skrede I."/>
            <person name="Stenlid J."/>
            <person name="Wiebenga A."/>
            <person name="Xie X."/>
            <person name="Kuees U."/>
            <person name="Hibbett D.S."/>
            <person name="Hoffmeister D."/>
            <person name="Hoegberg N."/>
            <person name="Martin F."/>
            <person name="Grigoriev I.V."/>
            <person name="Watkinson S.C."/>
        </authorList>
    </citation>
    <scope>NUCLEOTIDE SEQUENCE [LARGE SCALE GENOMIC DNA]</scope>
    <source>
        <strain evidence="3">strain S7.3</strain>
    </source>
</reference>
<feature type="compositionally biased region" description="Polar residues" evidence="1">
    <location>
        <begin position="176"/>
        <end position="188"/>
    </location>
</feature>
<evidence type="ECO:0000313" key="3">
    <source>
        <dbReference type="Proteomes" id="UP000008063"/>
    </source>
</evidence>
<name>F8Q9Q9_SERL3</name>
<feature type="region of interest" description="Disordered" evidence="1">
    <location>
        <begin position="391"/>
        <end position="418"/>
    </location>
</feature>
<proteinExistence type="predicted"/>
<feature type="compositionally biased region" description="Basic and acidic residues" evidence="1">
    <location>
        <begin position="158"/>
        <end position="167"/>
    </location>
</feature>
<dbReference type="EMBL" id="GL945486">
    <property type="protein sequence ID" value="EGN95314.1"/>
    <property type="molecule type" value="Genomic_DNA"/>
</dbReference>
<dbReference type="InParanoid" id="F8Q9Q9"/>
<dbReference type="HOGENOM" id="CLU_580275_0_0_1"/>
<accession>F8Q9Q9</accession>
<evidence type="ECO:0000313" key="2">
    <source>
        <dbReference type="EMBL" id="EGN95314.1"/>
    </source>
</evidence>
<evidence type="ECO:0000256" key="1">
    <source>
        <dbReference type="SAM" id="MobiDB-lite"/>
    </source>
</evidence>
<keyword evidence="3" id="KW-1185">Reference proteome</keyword>
<dbReference type="AlphaFoldDB" id="F8Q9Q9"/>